<dbReference type="AlphaFoldDB" id="A0A853BC14"/>
<dbReference type="Pfam" id="PF00903">
    <property type="entry name" value="Glyoxalase"/>
    <property type="match status" value="2"/>
</dbReference>
<proteinExistence type="predicted"/>
<dbReference type="InterPro" id="IPR037523">
    <property type="entry name" value="VOC_core"/>
</dbReference>
<dbReference type="PANTHER" id="PTHR43048">
    <property type="entry name" value="METHYLMALONYL-COA EPIMERASE"/>
    <property type="match status" value="1"/>
</dbReference>
<dbReference type="SUPFAM" id="SSF54593">
    <property type="entry name" value="Glyoxalase/Bleomycin resistance protein/Dihydroxybiphenyl dioxygenase"/>
    <property type="match status" value="2"/>
</dbReference>
<evidence type="ECO:0000313" key="4">
    <source>
        <dbReference type="Proteomes" id="UP000549616"/>
    </source>
</evidence>
<dbReference type="GO" id="GO:0046491">
    <property type="term" value="P:L-methylmalonyl-CoA metabolic process"/>
    <property type="evidence" value="ECO:0007669"/>
    <property type="project" value="TreeGrafter"/>
</dbReference>
<dbReference type="PANTHER" id="PTHR43048:SF3">
    <property type="entry name" value="METHYLMALONYL-COA EPIMERASE, MITOCHONDRIAL"/>
    <property type="match status" value="1"/>
</dbReference>
<dbReference type="CDD" id="cd06587">
    <property type="entry name" value="VOC"/>
    <property type="match status" value="1"/>
</dbReference>
<comment type="caution">
    <text evidence="3">The sequence shown here is derived from an EMBL/GenBank/DDBJ whole genome shotgun (WGS) entry which is preliminary data.</text>
</comment>
<keyword evidence="3" id="KW-0560">Oxidoreductase</keyword>
<dbReference type="InterPro" id="IPR051785">
    <property type="entry name" value="MMCE/EMCE_epimerase"/>
</dbReference>
<evidence type="ECO:0000259" key="2">
    <source>
        <dbReference type="PROSITE" id="PS51819"/>
    </source>
</evidence>
<dbReference type="InterPro" id="IPR029068">
    <property type="entry name" value="Glyas_Bleomycin-R_OHBP_Dase"/>
</dbReference>
<dbReference type="GO" id="GO:0016829">
    <property type="term" value="F:lyase activity"/>
    <property type="evidence" value="ECO:0007669"/>
    <property type="project" value="UniProtKB-KW"/>
</dbReference>
<protein>
    <submittedName>
        <fullName evidence="3">Catechol 2,3-dioxygenase-like lactoylglutathione lyase family enzyme</fullName>
    </submittedName>
</protein>
<dbReference type="EMBL" id="JACCFK010000002">
    <property type="protein sequence ID" value="NYI92294.1"/>
    <property type="molecule type" value="Genomic_DNA"/>
</dbReference>
<dbReference type="GO" id="GO:0046872">
    <property type="term" value="F:metal ion binding"/>
    <property type="evidence" value="ECO:0007669"/>
    <property type="project" value="UniProtKB-KW"/>
</dbReference>
<gene>
    <name evidence="3" type="ORF">HNR02_005669</name>
</gene>
<dbReference type="Proteomes" id="UP000549616">
    <property type="component" value="Unassembled WGS sequence"/>
</dbReference>
<sequence length="268" mass="29542">MTDHSGLRHVEIGCRDLAASVEFYRDLLGLRPLQRAGGPDERWLDAGPALLRLVRTDGDEGGWRYDDLQRGFRHIGLKVGSVDRQAERIARAGVTFTVEPKQAYGGVRLCFFQDPDGTVLEFVEGHLDYDQTWSPELAERERAAHAARPPEAGPSFDHVAVTVEDTETTIAFYREAFGYPVIGQLRNPRDRRGFEITYLQAGPAVLEVFAFTGADTEPSPWRPGRRVRGINRVAVGGAPAERVAAAGGHVLSGDLVTDRDRVALELVP</sequence>
<evidence type="ECO:0000313" key="3">
    <source>
        <dbReference type="EMBL" id="NYI92294.1"/>
    </source>
</evidence>
<keyword evidence="1" id="KW-0479">Metal-binding</keyword>
<keyword evidence="3" id="KW-0456">Lyase</keyword>
<organism evidence="3 4">
    <name type="scientific">Amycolatopsis endophytica</name>
    <dbReference type="NCBI Taxonomy" id="860233"/>
    <lineage>
        <taxon>Bacteria</taxon>
        <taxon>Bacillati</taxon>
        <taxon>Actinomycetota</taxon>
        <taxon>Actinomycetes</taxon>
        <taxon>Pseudonocardiales</taxon>
        <taxon>Pseudonocardiaceae</taxon>
        <taxon>Amycolatopsis</taxon>
    </lineage>
</organism>
<dbReference type="PROSITE" id="PS51819">
    <property type="entry name" value="VOC"/>
    <property type="match status" value="1"/>
</dbReference>
<accession>A0A853BC14</accession>
<feature type="domain" description="VOC" evidence="2">
    <location>
        <begin position="6"/>
        <end position="125"/>
    </location>
</feature>
<dbReference type="InterPro" id="IPR004360">
    <property type="entry name" value="Glyas_Fos-R_dOase_dom"/>
</dbReference>
<dbReference type="GO" id="GO:0004493">
    <property type="term" value="F:methylmalonyl-CoA epimerase activity"/>
    <property type="evidence" value="ECO:0007669"/>
    <property type="project" value="TreeGrafter"/>
</dbReference>
<reference evidence="3 4" key="1">
    <citation type="submission" date="2020-07" db="EMBL/GenBank/DDBJ databases">
        <title>Sequencing the genomes of 1000 actinobacteria strains.</title>
        <authorList>
            <person name="Klenk H.-P."/>
        </authorList>
    </citation>
    <scope>NUCLEOTIDE SEQUENCE [LARGE SCALE GENOMIC DNA]</scope>
    <source>
        <strain evidence="3 4">DSM 104006</strain>
    </source>
</reference>
<evidence type="ECO:0000256" key="1">
    <source>
        <dbReference type="ARBA" id="ARBA00022723"/>
    </source>
</evidence>
<name>A0A853BC14_9PSEU</name>
<dbReference type="RefSeq" id="WP_179776544.1">
    <property type="nucleotide sequence ID" value="NZ_JACCFK010000002.1"/>
</dbReference>
<keyword evidence="3" id="KW-0223">Dioxygenase</keyword>
<dbReference type="Gene3D" id="3.10.180.10">
    <property type="entry name" value="2,3-Dihydroxybiphenyl 1,2-Dioxygenase, domain 1"/>
    <property type="match status" value="2"/>
</dbReference>
<keyword evidence="4" id="KW-1185">Reference proteome</keyword>
<dbReference type="GO" id="GO:0051213">
    <property type="term" value="F:dioxygenase activity"/>
    <property type="evidence" value="ECO:0007669"/>
    <property type="project" value="UniProtKB-KW"/>
</dbReference>